<feature type="region of interest" description="Disordered" evidence="2">
    <location>
        <begin position="14"/>
        <end position="55"/>
    </location>
</feature>
<comment type="caution">
    <text evidence="3">The sequence shown here is derived from an EMBL/GenBank/DDBJ whole genome shotgun (WGS) entry which is preliminary data.</text>
</comment>
<dbReference type="InterPro" id="IPR026634">
    <property type="entry name" value="TPST-like"/>
</dbReference>
<organism evidence="3 4">
    <name type="scientific">Streptomyces litchfieldiae</name>
    <dbReference type="NCBI Taxonomy" id="3075543"/>
    <lineage>
        <taxon>Bacteria</taxon>
        <taxon>Bacillati</taxon>
        <taxon>Actinomycetota</taxon>
        <taxon>Actinomycetes</taxon>
        <taxon>Kitasatosporales</taxon>
        <taxon>Streptomycetaceae</taxon>
        <taxon>Streptomyces</taxon>
    </lineage>
</organism>
<keyword evidence="4" id="KW-1185">Reference proteome</keyword>
<dbReference type="RefSeq" id="WP_311706515.1">
    <property type="nucleotide sequence ID" value="NZ_JAVREL010000014.1"/>
</dbReference>
<protein>
    <submittedName>
        <fullName evidence="3">Sulfotransferase</fullName>
    </submittedName>
</protein>
<dbReference type="Pfam" id="PF13469">
    <property type="entry name" value="Sulfotransfer_3"/>
    <property type="match status" value="1"/>
</dbReference>
<dbReference type="PANTHER" id="PTHR12788">
    <property type="entry name" value="PROTEIN-TYROSINE SULFOTRANSFERASE 2"/>
    <property type="match status" value="1"/>
</dbReference>
<dbReference type="Gene3D" id="3.40.50.300">
    <property type="entry name" value="P-loop containing nucleotide triphosphate hydrolases"/>
    <property type="match status" value="1"/>
</dbReference>
<keyword evidence="1" id="KW-0808">Transferase</keyword>
<dbReference type="EMBL" id="JAVREL010000014">
    <property type="protein sequence ID" value="MDT0345380.1"/>
    <property type="molecule type" value="Genomic_DNA"/>
</dbReference>
<gene>
    <name evidence="3" type="ORF">RM590_22660</name>
</gene>
<evidence type="ECO:0000313" key="3">
    <source>
        <dbReference type="EMBL" id="MDT0345380.1"/>
    </source>
</evidence>
<dbReference type="PANTHER" id="PTHR12788:SF10">
    <property type="entry name" value="PROTEIN-TYROSINE SULFOTRANSFERASE"/>
    <property type="match status" value="1"/>
</dbReference>
<dbReference type="SUPFAM" id="SSF52540">
    <property type="entry name" value="P-loop containing nucleoside triphosphate hydrolases"/>
    <property type="match status" value="1"/>
</dbReference>
<dbReference type="Proteomes" id="UP001183246">
    <property type="component" value="Unassembled WGS sequence"/>
</dbReference>
<evidence type="ECO:0000256" key="1">
    <source>
        <dbReference type="ARBA" id="ARBA00022679"/>
    </source>
</evidence>
<evidence type="ECO:0000256" key="2">
    <source>
        <dbReference type="SAM" id="MobiDB-lite"/>
    </source>
</evidence>
<name>A0ABU2MUQ9_9ACTN</name>
<accession>A0ABU2MUQ9</accession>
<proteinExistence type="predicted"/>
<reference evidence="4" key="1">
    <citation type="submission" date="2023-07" db="EMBL/GenBank/DDBJ databases">
        <title>30 novel species of actinomycetes from the DSMZ collection.</title>
        <authorList>
            <person name="Nouioui I."/>
        </authorList>
    </citation>
    <scope>NUCLEOTIDE SEQUENCE [LARGE SCALE GENOMIC DNA]</scope>
    <source>
        <strain evidence="4">DSM 44938</strain>
    </source>
</reference>
<evidence type="ECO:0000313" key="4">
    <source>
        <dbReference type="Proteomes" id="UP001183246"/>
    </source>
</evidence>
<dbReference type="InterPro" id="IPR027417">
    <property type="entry name" value="P-loop_NTPase"/>
</dbReference>
<sequence>MNVLRKLNATLGSTTGFQVRRVRPKPPRAGTSPPRPPGRASRRPSPATTYRRPARSGIDRLLKEPVFIIAPVRSGSTLLRMMLNGHSRLHAPHELHFRRLEVHCATGLAEKSLAALGLTRGDAEHLLWDRLMHRELVKSGKSFIVEKTPGNAFVHQRIADCWPDARFVFLLRHPGSIAQSWHEADPVRRGPEEAALDALRFMNAVERARGNLTGHTIRYEELTEDPTAVLKGVCDFLDLRWEPAMLEYGEHNDDEPEKGLGDWKEKIRSGRVQPARPLPPADQIPDVLHDICAAWGYPAGLPSPGRATS</sequence>